<evidence type="ECO:0000313" key="2">
    <source>
        <dbReference type="Proteomes" id="UP000238479"/>
    </source>
</evidence>
<dbReference type="Proteomes" id="UP000238479">
    <property type="component" value="Chromosome 6"/>
</dbReference>
<organism evidence="1 2">
    <name type="scientific">Rosa chinensis</name>
    <name type="common">China rose</name>
    <dbReference type="NCBI Taxonomy" id="74649"/>
    <lineage>
        <taxon>Eukaryota</taxon>
        <taxon>Viridiplantae</taxon>
        <taxon>Streptophyta</taxon>
        <taxon>Embryophyta</taxon>
        <taxon>Tracheophyta</taxon>
        <taxon>Spermatophyta</taxon>
        <taxon>Magnoliopsida</taxon>
        <taxon>eudicotyledons</taxon>
        <taxon>Gunneridae</taxon>
        <taxon>Pentapetalae</taxon>
        <taxon>rosids</taxon>
        <taxon>fabids</taxon>
        <taxon>Rosales</taxon>
        <taxon>Rosaceae</taxon>
        <taxon>Rosoideae</taxon>
        <taxon>Rosoideae incertae sedis</taxon>
        <taxon>Rosa</taxon>
    </lineage>
</organism>
<accession>A0A2P6PKW4</accession>
<protein>
    <submittedName>
        <fullName evidence="1">Uncharacterized protein</fullName>
    </submittedName>
</protein>
<proteinExistence type="predicted"/>
<evidence type="ECO:0000313" key="1">
    <source>
        <dbReference type="EMBL" id="PRQ22573.1"/>
    </source>
</evidence>
<reference evidence="1 2" key="1">
    <citation type="journal article" date="2018" name="Nat. Genet.">
        <title>The Rosa genome provides new insights in the design of modern roses.</title>
        <authorList>
            <person name="Bendahmane M."/>
        </authorList>
    </citation>
    <scope>NUCLEOTIDE SEQUENCE [LARGE SCALE GENOMIC DNA]</scope>
    <source>
        <strain evidence="2">cv. Old Blush</strain>
    </source>
</reference>
<dbReference type="AlphaFoldDB" id="A0A2P6PKW4"/>
<gene>
    <name evidence="1" type="ORF">RchiOBHm_Chr6g0251801</name>
</gene>
<keyword evidence="2" id="KW-1185">Reference proteome</keyword>
<dbReference type="Gramene" id="PRQ22573">
    <property type="protein sequence ID" value="PRQ22573"/>
    <property type="gene ID" value="RchiOBHm_Chr6g0251801"/>
</dbReference>
<sequence length="56" mass="6636">MRLSFQFPKLNDNIELLCGTQGTSEEVKPLLILPPLRFCHFSFFFFPFSHFFLFCS</sequence>
<dbReference type="EMBL" id="PDCK01000044">
    <property type="protein sequence ID" value="PRQ22573.1"/>
    <property type="molecule type" value="Genomic_DNA"/>
</dbReference>
<comment type="caution">
    <text evidence="1">The sequence shown here is derived from an EMBL/GenBank/DDBJ whole genome shotgun (WGS) entry which is preliminary data.</text>
</comment>
<name>A0A2P6PKW4_ROSCH</name>